<reference evidence="1 2" key="1">
    <citation type="journal article" name="Sci. Rep.">
        <title>Genome-scale phylogenetic analyses confirm Olpidium as the closest living zoosporic fungus to the non-flagellated, terrestrial fungi.</title>
        <authorList>
            <person name="Chang Y."/>
            <person name="Rochon D."/>
            <person name="Sekimoto S."/>
            <person name="Wang Y."/>
            <person name="Chovatia M."/>
            <person name="Sandor L."/>
            <person name="Salamov A."/>
            <person name="Grigoriev I.V."/>
            <person name="Stajich J.E."/>
            <person name="Spatafora J.W."/>
        </authorList>
    </citation>
    <scope>NUCLEOTIDE SEQUENCE [LARGE SCALE GENOMIC DNA]</scope>
    <source>
        <strain evidence="1">S191</strain>
    </source>
</reference>
<protein>
    <submittedName>
        <fullName evidence="1">Uncharacterized protein</fullName>
    </submittedName>
</protein>
<sequence length="264" mass="26642">YQPPDDAVLQARDGPTRGGVGVIARLVAAFRPGGGRSGNDEVVTAVEAALDSPLAAVVFEVVTAGVSAPPGLSRSLRNSAEMALNVPARATSAGYKTAVSAATLVGGQPRPHTRGGSALVALFAISGISRMVLPVDTVVPASPAALARDCDTVAGVWSVVVVVAAVVPTAAVSPRHAVVRPCGLSWPGVRQRAFLPRVDRRGCAPLHVLRPLRGCGGLLCAAQSRGVHLSLISASSAAQVDPFSCLTLAVVEENLGGGFGCPGL</sequence>
<name>A0A8H7ZRV3_9FUNG</name>
<dbReference type="Proteomes" id="UP000673691">
    <property type="component" value="Unassembled WGS sequence"/>
</dbReference>
<proteinExistence type="predicted"/>
<gene>
    <name evidence="1" type="ORF">BJ554DRAFT_1697</name>
</gene>
<organism evidence="1 2">
    <name type="scientific">Olpidium bornovanus</name>
    <dbReference type="NCBI Taxonomy" id="278681"/>
    <lineage>
        <taxon>Eukaryota</taxon>
        <taxon>Fungi</taxon>
        <taxon>Fungi incertae sedis</taxon>
        <taxon>Olpidiomycota</taxon>
        <taxon>Olpidiomycotina</taxon>
        <taxon>Olpidiomycetes</taxon>
        <taxon>Olpidiales</taxon>
        <taxon>Olpidiaceae</taxon>
        <taxon>Olpidium</taxon>
    </lineage>
</organism>
<feature type="non-terminal residue" evidence="1">
    <location>
        <position position="1"/>
    </location>
</feature>
<evidence type="ECO:0000313" key="2">
    <source>
        <dbReference type="Proteomes" id="UP000673691"/>
    </source>
</evidence>
<comment type="caution">
    <text evidence="1">The sequence shown here is derived from an EMBL/GenBank/DDBJ whole genome shotgun (WGS) entry which is preliminary data.</text>
</comment>
<evidence type="ECO:0000313" key="1">
    <source>
        <dbReference type="EMBL" id="KAG5458140.1"/>
    </source>
</evidence>
<dbReference type="EMBL" id="JAEFCI010008924">
    <property type="protein sequence ID" value="KAG5458140.1"/>
    <property type="molecule type" value="Genomic_DNA"/>
</dbReference>
<keyword evidence="2" id="KW-1185">Reference proteome</keyword>
<dbReference type="AlphaFoldDB" id="A0A8H7ZRV3"/>
<accession>A0A8H7ZRV3</accession>